<dbReference type="KEGG" id="fra:Francci3_1842"/>
<keyword evidence="2" id="KW-1185">Reference proteome</keyword>
<dbReference type="EMBL" id="CP000249">
    <property type="protein sequence ID" value="ABD11218.1"/>
    <property type="molecule type" value="Genomic_DNA"/>
</dbReference>
<reference evidence="1 2" key="1">
    <citation type="journal article" date="2007" name="Genome Res.">
        <title>Genome characteristics of facultatively symbiotic Frankia sp. strains reflect host range and host plant biogeography.</title>
        <authorList>
            <person name="Normand P."/>
            <person name="Lapierre P."/>
            <person name="Tisa L.S."/>
            <person name="Gogarten J.P."/>
            <person name="Alloisio N."/>
            <person name="Bagnarol E."/>
            <person name="Bassi C.A."/>
            <person name="Berry A.M."/>
            <person name="Bickhart D.M."/>
            <person name="Choisne N."/>
            <person name="Couloux A."/>
            <person name="Cournoyer B."/>
            <person name="Cruveiller S."/>
            <person name="Daubin V."/>
            <person name="Demange N."/>
            <person name="Francino M.P."/>
            <person name="Goltsman E."/>
            <person name="Huang Y."/>
            <person name="Kopp O.R."/>
            <person name="Labarre L."/>
            <person name="Lapidus A."/>
            <person name="Lavire C."/>
            <person name="Marechal J."/>
            <person name="Martinez M."/>
            <person name="Mastronunzio J.E."/>
            <person name="Mullin B.C."/>
            <person name="Niemann J."/>
            <person name="Pujic P."/>
            <person name="Rawnsley T."/>
            <person name="Rouy Z."/>
            <person name="Schenowitz C."/>
            <person name="Sellstedt A."/>
            <person name="Tavares F."/>
            <person name="Tomkins J.P."/>
            <person name="Vallenet D."/>
            <person name="Valverde C."/>
            <person name="Wall L.G."/>
            <person name="Wang Y."/>
            <person name="Medigue C."/>
            <person name="Benson D.R."/>
        </authorList>
    </citation>
    <scope>NUCLEOTIDE SEQUENCE [LARGE SCALE GENOMIC DNA]</scope>
    <source>
        <strain evidence="2">DSM 45818 / CECT 9043 / CcI3</strain>
    </source>
</reference>
<organism evidence="1 2">
    <name type="scientific">Frankia casuarinae (strain DSM 45818 / CECT 9043 / HFP020203 / CcI3)</name>
    <dbReference type="NCBI Taxonomy" id="106370"/>
    <lineage>
        <taxon>Bacteria</taxon>
        <taxon>Bacillati</taxon>
        <taxon>Actinomycetota</taxon>
        <taxon>Actinomycetes</taxon>
        <taxon>Frankiales</taxon>
        <taxon>Frankiaceae</taxon>
        <taxon>Frankia</taxon>
    </lineage>
</organism>
<dbReference type="STRING" id="106370.Francci3_1842"/>
<evidence type="ECO:0000313" key="1">
    <source>
        <dbReference type="EMBL" id="ABD11218.1"/>
    </source>
</evidence>
<dbReference type="OrthoDB" id="4081189at2"/>
<dbReference type="Proteomes" id="UP000001937">
    <property type="component" value="Chromosome"/>
</dbReference>
<proteinExistence type="predicted"/>
<dbReference type="RefSeq" id="WP_011436278.1">
    <property type="nucleotide sequence ID" value="NC_007777.1"/>
</dbReference>
<gene>
    <name evidence="1" type="ordered locus">Francci3_1842</name>
</gene>
<dbReference type="HOGENOM" id="CLU_1388452_0_0_11"/>
<protein>
    <submittedName>
        <fullName evidence="1">Uncharacterized protein</fullName>
    </submittedName>
</protein>
<accession>Q2JBX4</accession>
<dbReference type="AlphaFoldDB" id="Q2JBX4"/>
<evidence type="ECO:0000313" key="2">
    <source>
        <dbReference type="Proteomes" id="UP000001937"/>
    </source>
</evidence>
<name>Q2JBX4_FRACC</name>
<sequence>MEINDRQLDEILADFSALGRPTYLDDPALGFGHAALDRDDLGIPRFSPDLPQVPVALIERHQALWTHPDNPTPRQEVWTELALAQGMQRIGPLGVHRLPNLDGWLLGEWPRDGGGLQLQQPDGNLFVYALCTLPADWITAARHYGEVLVLHGPHLGLRIPSGDPDAEQRRATELATAREDGLVTGGLILWGRTLAP</sequence>